<evidence type="ECO:0000256" key="3">
    <source>
        <dbReference type="SAM" id="MobiDB-lite"/>
    </source>
</evidence>
<feature type="domain" description="HECT" evidence="4">
    <location>
        <begin position="370"/>
        <end position="678"/>
    </location>
</feature>
<sequence>MATSSNTPLPQDDGLWMFLQSRGIPEENIQKMQQDHIDSSVVGEIDDATMTAYIPAYGDRIATRRFCMEKQRKGGDDLKRLSLFEKLRRKMGTLTSNKDTDQDFEEEHSMQPTKMHLRNNKRAMKMTRKIELGWIHNKKQVRKRNGGGTRVLDISKKATKTEILSQAKKLFFPNEKSRKGKWEEFSHSIVDFQEAYLDEGVSVGELYETQKLGILRFYLFTEHLTNGDEVFTETTEGTDEQTDAASVNERQKNTTEDNKQMTQKPHDSEQQTHTVEAFVSTAVEIVDLTSLCDTSEVIFGPLQGGPFLEDLDDTILHEPIEEAQINIDANSSTTVHSDTVSAGPLSPPYELLHVTVKLHRVNLLEELIIQFKDEAMMSYTVKYSFIHEMGADADGVSRDVYAAFWTEFLDCAAEGADVRVPSLSPKWQEEEWKSVGRIMVKGLKDHGYFPSRLAQAFTAAITFGEHTVSPDLLFDSLMLYLSQSERDLLSTALQDALDGDDKDELLDLMDRMGVRTVPTQENLKAVLLQVAHKQIIQQPKYALDNIAAVAGPTLREFFPSVLDMQKMYEDLKPSTRKVLRLITASPATPAENQSLRFLHQYIRGLDEIGLRKMLRFVTGSDVICVKDIQVIFTPLEGLSRRPIAHTCGPTLELPSTYNSYPDLRAEMEAILSSNFYAMDIA</sequence>
<dbReference type="InterPro" id="IPR035983">
    <property type="entry name" value="Hect_E3_ubiquitin_ligase"/>
</dbReference>
<dbReference type="GeneID" id="113078290"/>
<evidence type="ECO:0000259" key="4">
    <source>
        <dbReference type="SMART" id="SM00119"/>
    </source>
</evidence>
<evidence type="ECO:0000256" key="2">
    <source>
        <dbReference type="ARBA" id="ARBA00022786"/>
    </source>
</evidence>
<dbReference type="Gene3D" id="3.30.2410.10">
    <property type="entry name" value="Hect, E3 ligase catalytic domain"/>
    <property type="match status" value="1"/>
</dbReference>
<dbReference type="Proteomes" id="UP000515129">
    <property type="component" value="Unplaced"/>
</dbReference>
<dbReference type="AlphaFoldDB" id="A0A6P6NB03"/>
<dbReference type="OrthoDB" id="10038899at2759"/>
<proteinExistence type="predicted"/>
<dbReference type="GO" id="GO:0004842">
    <property type="term" value="F:ubiquitin-protein transferase activity"/>
    <property type="evidence" value="ECO:0007669"/>
    <property type="project" value="InterPro"/>
</dbReference>
<name>A0A6P6NB03_CARAU</name>
<dbReference type="Pfam" id="PF00632">
    <property type="entry name" value="HECT"/>
    <property type="match status" value="1"/>
</dbReference>
<dbReference type="Gene3D" id="3.90.1750.10">
    <property type="entry name" value="Hect, E3 ligase catalytic domains"/>
    <property type="match status" value="1"/>
</dbReference>
<dbReference type="SUPFAM" id="SSF56204">
    <property type="entry name" value="Hect, E3 ligase catalytic domain"/>
    <property type="match status" value="1"/>
</dbReference>
<dbReference type="SMART" id="SM00119">
    <property type="entry name" value="HECTc"/>
    <property type="match status" value="1"/>
</dbReference>
<protein>
    <submittedName>
        <fullName evidence="6">Uncharacterized protein LOC113078290</fullName>
    </submittedName>
</protein>
<dbReference type="RefSeq" id="XP_026106400.1">
    <property type="nucleotide sequence ID" value="XM_026250615.1"/>
</dbReference>
<organism evidence="5 6">
    <name type="scientific">Carassius auratus</name>
    <name type="common">Goldfish</name>
    <dbReference type="NCBI Taxonomy" id="7957"/>
    <lineage>
        <taxon>Eukaryota</taxon>
        <taxon>Metazoa</taxon>
        <taxon>Chordata</taxon>
        <taxon>Craniata</taxon>
        <taxon>Vertebrata</taxon>
        <taxon>Euteleostomi</taxon>
        <taxon>Actinopterygii</taxon>
        <taxon>Neopterygii</taxon>
        <taxon>Teleostei</taxon>
        <taxon>Ostariophysi</taxon>
        <taxon>Cypriniformes</taxon>
        <taxon>Cyprinidae</taxon>
        <taxon>Cyprininae</taxon>
        <taxon>Carassius</taxon>
    </lineage>
</organism>
<keyword evidence="2" id="KW-0833">Ubl conjugation pathway</keyword>
<evidence type="ECO:0000313" key="5">
    <source>
        <dbReference type="Proteomes" id="UP000515129"/>
    </source>
</evidence>
<accession>A0A6P6NB03</accession>
<dbReference type="KEGG" id="caua:113078290"/>
<feature type="region of interest" description="Disordered" evidence="3">
    <location>
        <begin position="233"/>
        <end position="271"/>
    </location>
</feature>
<keyword evidence="1" id="KW-0808">Transferase</keyword>
<evidence type="ECO:0000313" key="6">
    <source>
        <dbReference type="RefSeq" id="XP_026106400.1"/>
    </source>
</evidence>
<dbReference type="InterPro" id="IPR000569">
    <property type="entry name" value="HECT_dom"/>
</dbReference>
<feature type="compositionally biased region" description="Basic and acidic residues" evidence="3">
    <location>
        <begin position="249"/>
        <end position="270"/>
    </location>
</feature>
<keyword evidence="5" id="KW-1185">Reference proteome</keyword>
<reference evidence="6" key="1">
    <citation type="submission" date="2025-08" db="UniProtKB">
        <authorList>
            <consortium name="RefSeq"/>
        </authorList>
    </citation>
    <scope>IDENTIFICATION</scope>
    <source>
        <strain evidence="6">Wakin</strain>
        <tissue evidence="6">Muscle</tissue>
    </source>
</reference>
<gene>
    <name evidence="6" type="primary">LOC113078290</name>
</gene>
<evidence type="ECO:0000256" key="1">
    <source>
        <dbReference type="ARBA" id="ARBA00022679"/>
    </source>
</evidence>